<feature type="transmembrane region" description="Helical" evidence="5">
    <location>
        <begin position="88"/>
        <end position="114"/>
    </location>
</feature>
<feature type="transmembrane region" description="Helical" evidence="5">
    <location>
        <begin position="12"/>
        <end position="30"/>
    </location>
</feature>
<evidence type="ECO:0000256" key="4">
    <source>
        <dbReference type="ARBA" id="ARBA00023136"/>
    </source>
</evidence>
<dbReference type="InterPro" id="IPR032808">
    <property type="entry name" value="DoxX"/>
</dbReference>
<comment type="caution">
    <text evidence="6">The sequence shown here is derived from an EMBL/GenBank/DDBJ whole genome shotgun (WGS) entry which is preliminary data.</text>
</comment>
<dbReference type="RefSeq" id="WP_076367548.1">
    <property type="nucleotide sequence ID" value="NZ_FTMX01000002.1"/>
</dbReference>
<evidence type="ECO:0000313" key="7">
    <source>
        <dbReference type="Proteomes" id="UP000185829"/>
    </source>
</evidence>
<evidence type="ECO:0000256" key="3">
    <source>
        <dbReference type="ARBA" id="ARBA00022989"/>
    </source>
</evidence>
<reference evidence="6 7" key="1">
    <citation type="submission" date="2017-01" db="EMBL/GenBank/DDBJ databases">
        <authorList>
            <person name="Varghese N."/>
            <person name="Submissions S."/>
        </authorList>
    </citation>
    <scope>NUCLEOTIDE SEQUENCE [LARGE SCALE GENOMIC DNA]</scope>
    <source>
        <strain evidence="6 7">RUG2-6</strain>
    </source>
</reference>
<keyword evidence="4 5" id="KW-0472">Membrane</keyword>
<protein>
    <submittedName>
        <fullName evidence="6">Thiosulfate dehydrogenase [quinone] large subunit</fullName>
    </submittedName>
</protein>
<organism evidence="6 7">
    <name type="scientific">Peribacillus simplex</name>
    <dbReference type="NCBI Taxonomy" id="1478"/>
    <lineage>
        <taxon>Bacteria</taxon>
        <taxon>Bacillati</taxon>
        <taxon>Bacillota</taxon>
        <taxon>Bacilli</taxon>
        <taxon>Bacillales</taxon>
        <taxon>Bacillaceae</taxon>
        <taxon>Peribacillus</taxon>
    </lineage>
</organism>
<gene>
    <name evidence="6" type="ORF">SAMN05878482_102757</name>
</gene>
<dbReference type="Pfam" id="PF07681">
    <property type="entry name" value="DoxX"/>
    <property type="match status" value="1"/>
</dbReference>
<dbReference type="Proteomes" id="UP000185829">
    <property type="component" value="Unassembled WGS sequence"/>
</dbReference>
<evidence type="ECO:0000256" key="5">
    <source>
        <dbReference type="SAM" id="Phobius"/>
    </source>
</evidence>
<keyword evidence="2 5" id="KW-0812">Transmembrane</keyword>
<dbReference type="PANTHER" id="PTHR39157:SF1">
    <property type="entry name" value="DOXX FAMILY PROTEIN"/>
    <property type="match status" value="1"/>
</dbReference>
<name>A0A9X8WK61_9BACI</name>
<accession>A0A9X8WK61</accession>
<dbReference type="PANTHER" id="PTHR39157">
    <property type="entry name" value="INTEGRAL MEMBRANE PROTEIN-RELATED"/>
    <property type="match status" value="1"/>
</dbReference>
<sequence length="169" mass="18470">MFIDLLRLNKNVSILLAVLRVYLGYTWVMAGWGKLTGGQFDASGFLQGALANSTGEHPAVQGWWVVFLENVAIPNVEIFNALVPWGEFLVGIGLLVGCFTKTAVFFGLVMNFSYLFSGTTSTNPQLVLLSMFILVSAMNAGRYGVDGIIIPTLKEKLFANRTREVKNAA</sequence>
<evidence type="ECO:0000256" key="2">
    <source>
        <dbReference type="ARBA" id="ARBA00022692"/>
    </source>
</evidence>
<dbReference type="EMBL" id="FTMX01000002">
    <property type="protein sequence ID" value="SIR00723.1"/>
    <property type="molecule type" value="Genomic_DNA"/>
</dbReference>
<comment type="subcellular location">
    <subcellularLocation>
        <location evidence="1">Membrane</location>
        <topology evidence="1">Multi-pass membrane protein</topology>
    </subcellularLocation>
</comment>
<evidence type="ECO:0000313" key="6">
    <source>
        <dbReference type="EMBL" id="SIR00723.1"/>
    </source>
</evidence>
<proteinExistence type="predicted"/>
<dbReference type="GO" id="GO:0016020">
    <property type="term" value="C:membrane"/>
    <property type="evidence" value="ECO:0007669"/>
    <property type="project" value="UniProtKB-SubCell"/>
</dbReference>
<dbReference type="AlphaFoldDB" id="A0A9X8WK61"/>
<evidence type="ECO:0000256" key="1">
    <source>
        <dbReference type="ARBA" id="ARBA00004141"/>
    </source>
</evidence>
<keyword evidence="3 5" id="KW-1133">Transmembrane helix</keyword>